<reference evidence="2 3" key="1">
    <citation type="submission" date="2024-10" db="EMBL/GenBank/DDBJ databases">
        <authorList>
            <person name="Topkara A.R."/>
            <person name="Saygin H."/>
        </authorList>
    </citation>
    <scope>NUCLEOTIDE SEQUENCE [LARGE SCALE GENOMIC DNA]</scope>
    <source>
        <strain evidence="2 3">M3C6</strain>
    </source>
</reference>
<gene>
    <name evidence="2" type="ORF">ACFLIM_08480</name>
</gene>
<keyword evidence="1" id="KW-0175">Coiled coil</keyword>
<proteinExistence type="predicted"/>
<dbReference type="Proteomes" id="UP001603978">
    <property type="component" value="Unassembled WGS sequence"/>
</dbReference>
<dbReference type="EMBL" id="JBICRM010000004">
    <property type="protein sequence ID" value="MFG1703216.1"/>
    <property type="molecule type" value="Genomic_DNA"/>
</dbReference>
<keyword evidence="3" id="KW-1185">Reference proteome</keyword>
<evidence type="ECO:0000313" key="3">
    <source>
        <dbReference type="Proteomes" id="UP001603978"/>
    </source>
</evidence>
<evidence type="ECO:0000256" key="1">
    <source>
        <dbReference type="SAM" id="Coils"/>
    </source>
</evidence>
<evidence type="ECO:0000313" key="2">
    <source>
        <dbReference type="EMBL" id="MFG1703216.1"/>
    </source>
</evidence>
<organism evidence="2 3">
    <name type="scientific">Nonomuraea marmarensis</name>
    <dbReference type="NCBI Taxonomy" id="3351344"/>
    <lineage>
        <taxon>Bacteria</taxon>
        <taxon>Bacillati</taxon>
        <taxon>Actinomycetota</taxon>
        <taxon>Actinomycetes</taxon>
        <taxon>Streptosporangiales</taxon>
        <taxon>Streptosporangiaceae</taxon>
        <taxon>Nonomuraea</taxon>
    </lineage>
</organism>
<accession>A0ABW7A793</accession>
<dbReference type="RefSeq" id="WP_393163748.1">
    <property type="nucleotide sequence ID" value="NZ_JBICRM010000004.1"/>
</dbReference>
<sequence length="69" mass="7321">MTWIYLAAGLGLAGLVVVGIAGARVVAAARTLEREMRQIAEAKAQLELRRARLAGRGDETAPQAAYDRG</sequence>
<comment type="caution">
    <text evidence="2">The sequence shown here is derived from an EMBL/GenBank/DDBJ whole genome shotgun (WGS) entry which is preliminary data.</text>
</comment>
<feature type="coiled-coil region" evidence="1">
    <location>
        <begin position="25"/>
        <end position="52"/>
    </location>
</feature>
<protein>
    <submittedName>
        <fullName evidence="2">Uncharacterized protein</fullName>
    </submittedName>
</protein>
<name>A0ABW7A793_9ACTN</name>